<dbReference type="InterPro" id="IPR008936">
    <property type="entry name" value="Rho_GTPase_activation_prot"/>
</dbReference>
<dbReference type="InterPro" id="IPR057459">
    <property type="entry name" value="SYDE1/2_C2"/>
</dbReference>
<name>B3S2H4_TRIAD</name>
<feature type="domain" description="C2" evidence="3">
    <location>
        <begin position="747"/>
        <end position="875"/>
    </location>
</feature>
<evidence type="ECO:0000259" key="5">
    <source>
        <dbReference type="PROSITE" id="PS50238"/>
    </source>
</evidence>
<dbReference type="SMART" id="SM00324">
    <property type="entry name" value="RhoGAP"/>
    <property type="match status" value="1"/>
</dbReference>
<evidence type="ECO:0000313" key="6">
    <source>
        <dbReference type="EMBL" id="EDV23420.1"/>
    </source>
</evidence>
<dbReference type="PhylomeDB" id="B3S2H4"/>
<feature type="compositionally biased region" description="Low complexity" evidence="2">
    <location>
        <begin position="356"/>
        <end position="375"/>
    </location>
</feature>
<feature type="compositionally biased region" description="Basic residues" evidence="2">
    <location>
        <begin position="247"/>
        <end position="256"/>
    </location>
</feature>
<evidence type="ECO:0000313" key="7">
    <source>
        <dbReference type="Proteomes" id="UP000009022"/>
    </source>
</evidence>
<dbReference type="STRING" id="10228.B3S2H4"/>
<dbReference type="Gene3D" id="1.10.555.10">
    <property type="entry name" value="Rho GTPase activation protein"/>
    <property type="match status" value="1"/>
</dbReference>
<dbReference type="AlphaFoldDB" id="B3S2H4"/>
<feature type="compositionally biased region" description="Polar residues" evidence="2">
    <location>
        <begin position="560"/>
        <end position="570"/>
    </location>
</feature>
<feature type="region of interest" description="Disordered" evidence="2">
    <location>
        <begin position="223"/>
        <end position="305"/>
    </location>
</feature>
<feature type="region of interest" description="Disordered" evidence="2">
    <location>
        <begin position="536"/>
        <end position="596"/>
    </location>
</feature>
<feature type="compositionally biased region" description="Polar residues" evidence="2">
    <location>
        <begin position="669"/>
        <end position="678"/>
    </location>
</feature>
<dbReference type="InParanoid" id="B3S2H4"/>
<dbReference type="OMA" id="RIERPRH"/>
<evidence type="ECO:0008006" key="8">
    <source>
        <dbReference type="Google" id="ProtNLM"/>
    </source>
</evidence>
<dbReference type="SUPFAM" id="SSF49562">
    <property type="entry name" value="C2 domain (Calcium/lipid-binding domain, CaLB)"/>
    <property type="match status" value="1"/>
</dbReference>
<dbReference type="InterPro" id="IPR000198">
    <property type="entry name" value="RhoGAP_dom"/>
</dbReference>
<keyword evidence="7" id="KW-1185">Reference proteome</keyword>
<feature type="region of interest" description="Disordered" evidence="2">
    <location>
        <begin position="1130"/>
        <end position="1155"/>
    </location>
</feature>
<evidence type="ECO:0000256" key="1">
    <source>
        <dbReference type="ARBA" id="ARBA00022468"/>
    </source>
</evidence>
<feature type="compositionally biased region" description="Acidic residues" evidence="2">
    <location>
        <begin position="1145"/>
        <end position="1155"/>
    </location>
</feature>
<dbReference type="KEGG" id="tad:TRIADDRAFT_58026"/>
<dbReference type="PANTHER" id="PTHR46150">
    <property type="entry name" value="RHO GTPASE-ACTIVATING PROTEIN 100F"/>
    <property type="match status" value="1"/>
</dbReference>
<sequence length="1155" mass="128634">MSDKQFVNQQSVPAGYTYDNQAIWPQDNPNLVNSPSNPRKSNGIKKQYSQLIKKNIAKKFMQRRASDISDDSINRLHHADPGLHENGQESAAEHSYNITSVTHIRDESGAYSISRVELMKTPGVSIGFYIRNGDGFDRLDGIFVSRIALGSVVDVNNLVQIGDELLNVNNVSVADMTLDDVVVLLRNPTKLSLTLKRRVSTSCRNSPTEFINRPQHLETNRYTSYHQQQQLLSSSKGLDHSGSNHNHYPRQQRHRHSDPQQPFLSSHNNSHQSMSNHRSTTNQLLAPSRTKNNRRSSDQFPVSRKGIPSSLEILNEGSIIDYGGTNHSSNRTPMISPVNTRFYQTGNDSSYFSATESYDSTSENYNYNSDSYPNSNHEDSDTQQDSIPSPKSNRTWRSRQSDSQRRHGDDINQADKNIAHSLLSLPCNEDRRHSSPILPAATLPDQQVIRQNSESTSERDHDDIVMTISSQSEADNSSIQSSDDSVRPDTSISSDEDDSSKMANSLAQKMSLQLNIRKQLTLPIIAIDSDCTDSGASTPVLETPPSNRSSPSPIGVPSPLTMSIENPPSSDQRERSYSADDDEIPNSQNDKPVLDTKKMTLTPGIARANLAKKEKKRFRFKNTTDLLGVPPPVGTPVLNGKGKKKFSNKRNRSKSLSAIVGMGLVAAQASSMPSDNMPSSTKTKSTYSKKKLFASPKSSQRKQILDVSGMLGMSGNSNTTSSNKKSQRCPSYTQYELDHDFIAHFSEAKELRVSPPSVDGKEALLSGRLSVNLLCGKDMTSSDNGNNNNCKQRDVYCIIEVDGEIQAKTNSKRGTTLFEWDESFEIDLDCCQYVSFKCFVGNSKSTRLHNKSLFVSGNVNFAKLIHTYGPNHQLALHTKPFGVIYAKFNFVGQESTFQRRPSARTAGVFGVDLAAVTQREGNQVPQIVQKCIAAIEERGMDTVGLYRLCGSAKRKQTLRTEFEFNAMSVNLADIERYPDINVLTGVLKDYLRELPEPLLTNELYPTLFDNPCILESKDCDATILNLMNSLPEPNRSTLSFILDHLVRVGKFEDSNKMSFHNLAICFGPVLMCSSKDTTNGIDSKSVNRSIPLQSLTQDFRQHIIILERILQVWSEYMDKGKVPFTQTVEKEKDGKAATIPSFNDTDSDDESDSYV</sequence>
<dbReference type="RefSeq" id="XP_002114330.1">
    <property type="nucleotide sequence ID" value="XM_002114294.1"/>
</dbReference>
<feature type="region of interest" description="Disordered" evidence="2">
    <location>
        <begin position="624"/>
        <end position="652"/>
    </location>
</feature>
<dbReference type="InterPro" id="IPR036034">
    <property type="entry name" value="PDZ_sf"/>
</dbReference>
<feature type="compositionally biased region" description="Polar residues" evidence="2">
    <location>
        <begin position="27"/>
        <end position="40"/>
    </location>
</feature>
<feature type="domain" description="PDZ" evidence="4">
    <location>
        <begin position="115"/>
        <end position="187"/>
    </location>
</feature>
<feature type="compositionally biased region" description="Basic and acidic residues" evidence="2">
    <location>
        <begin position="399"/>
        <end position="410"/>
    </location>
</feature>
<proteinExistence type="predicted"/>
<gene>
    <name evidence="6" type="ORF">TRIADDRAFT_58026</name>
</gene>
<protein>
    <recommendedName>
        <fullName evidence="8">Rho-GAP domain-containing protein</fullName>
    </recommendedName>
</protein>
<feature type="compositionally biased region" description="Polar residues" evidence="2">
    <location>
        <begin position="467"/>
        <end position="483"/>
    </location>
</feature>
<dbReference type="Proteomes" id="UP000009022">
    <property type="component" value="Unassembled WGS sequence"/>
</dbReference>
<dbReference type="InterPro" id="IPR052118">
    <property type="entry name" value="Rho-GAP_regulator"/>
</dbReference>
<dbReference type="InterPro" id="IPR035892">
    <property type="entry name" value="C2_domain_sf"/>
</dbReference>
<dbReference type="GO" id="GO:0016477">
    <property type="term" value="P:cell migration"/>
    <property type="evidence" value="ECO:0000318"/>
    <property type="project" value="GO_Central"/>
</dbReference>
<dbReference type="CDD" id="cd06718">
    <property type="entry name" value="PDZ_Par6-like"/>
    <property type="match status" value="1"/>
</dbReference>
<evidence type="ECO:0000256" key="2">
    <source>
        <dbReference type="SAM" id="MobiDB-lite"/>
    </source>
</evidence>
<dbReference type="PROSITE" id="PS50238">
    <property type="entry name" value="RHOGAP"/>
    <property type="match status" value="1"/>
</dbReference>
<organism evidence="6 7">
    <name type="scientific">Trichoplax adhaerens</name>
    <name type="common">Trichoplax reptans</name>
    <dbReference type="NCBI Taxonomy" id="10228"/>
    <lineage>
        <taxon>Eukaryota</taxon>
        <taxon>Metazoa</taxon>
        <taxon>Placozoa</taxon>
        <taxon>Uniplacotomia</taxon>
        <taxon>Trichoplacea</taxon>
        <taxon>Trichoplacidae</taxon>
        <taxon>Trichoplax</taxon>
    </lineage>
</organism>
<dbReference type="Gene3D" id="2.60.40.150">
    <property type="entry name" value="C2 domain"/>
    <property type="match status" value="1"/>
</dbReference>
<dbReference type="GO" id="GO:0007165">
    <property type="term" value="P:signal transduction"/>
    <property type="evidence" value="ECO:0007669"/>
    <property type="project" value="InterPro"/>
</dbReference>
<dbReference type="SMART" id="SM00228">
    <property type="entry name" value="PDZ"/>
    <property type="match status" value="1"/>
</dbReference>
<feature type="region of interest" description="Disordered" evidence="2">
    <location>
        <begin position="430"/>
        <end position="504"/>
    </location>
</feature>
<dbReference type="OrthoDB" id="120383at2759"/>
<dbReference type="eggNOG" id="KOG1452">
    <property type="taxonomic scope" value="Eukaryota"/>
</dbReference>
<dbReference type="Gene3D" id="2.30.42.10">
    <property type="match status" value="1"/>
</dbReference>
<dbReference type="HOGENOM" id="CLU_003464_0_0_1"/>
<feature type="compositionally biased region" description="Basic residues" evidence="2">
    <location>
        <begin position="641"/>
        <end position="652"/>
    </location>
</feature>
<feature type="region of interest" description="Disordered" evidence="2">
    <location>
        <begin position="20"/>
        <end position="45"/>
    </location>
</feature>
<feature type="domain" description="Rho-GAP" evidence="5">
    <location>
        <begin position="911"/>
        <end position="1117"/>
    </location>
</feature>
<accession>B3S2H4</accession>
<dbReference type="CDD" id="cd00030">
    <property type="entry name" value="C2"/>
    <property type="match status" value="1"/>
</dbReference>
<dbReference type="Pfam" id="PF25336">
    <property type="entry name" value="C2_SYDE"/>
    <property type="match status" value="1"/>
</dbReference>
<dbReference type="CTD" id="6755543"/>
<feature type="region of interest" description="Disordered" evidence="2">
    <location>
        <begin position="669"/>
        <end position="729"/>
    </location>
</feature>
<dbReference type="PROSITE" id="PS50004">
    <property type="entry name" value="C2"/>
    <property type="match status" value="1"/>
</dbReference>
<keyword evidence="1" id="KW-0343">GTPase activation</keyword>
<dbReference type="Pfam" id="PF00595">
    <property type="entry name" value="PDZ"/>
    <property type="match status" value="1"/>
</dbReference>
<feature type="compositionally biased region" description="Low complexity" evidence="2">
    <location>
        <begin position="265"/>
        <end position="279"/>
    </location>
</feature>
<dbReference type="GO" id="GO:0046578">
    <property type="term" value="P:regulation of Ras protein signal transduction"/>
    <property type="evidence" value="ECO:0000318"/>
    <property type="project" value="GO_Central"/>
</dbReference>
<feature type="compositionally biased region" description="Basic and acidic residues" evidence="2">
    <location>
        <begin position="71"/>
        <end position="87"/>
    </location>
</feature>
<dbReference type="GeneID" id="6755543"/>
<dbReference type="EMBL" id="DS985247">
    <property type="protein sequence ID" value="EDV23420.1"/>
    <property type="molecule type" value="Genomic_DNA"/>
</dbReference>
<feature type="compositionally biased region" description="Polar residues" evidence="2">
    <location>
        <begin position="444"/>
        <end position="455"/>
    </location>
</feature>
<reference evidence="6 7" key="1">
    <citation type="journal article" date="2008" name="Nature">
        <title>The Trichoplax genome and the nature of placozoans.</title>
        <authorList>
            <person name="Srivastava M."/>
            <person name="Begovic E."/>
            <person name="Chapman J."/>
            <person name="Putnam N.H."/>
            <person name="Hellsten U."/>
            <person name="Kawashima T."/>
            <person name="Kuo A."/>
            <person name="Mitros T."/>
            <person name="Salamov A."/>
            <person name="Carpenter M.L."/>
            <person name="Signorovitch A.Y."/>
            <person name="Moreno M.A."/>
            <person name="Kamm K."/>
            <person name="Grimwood J."/>
            <person name="Schmutz J."/>
            <person name="Shapiro H."/>
            <person name="Grigoriev I.V."/>
            <person name="Buss L.W."/>
            <person name="Schierwater B."/>
            <person name="Dellaporta S.L."/>
            <person name="Rokhsar D.S."/>
        </authorList>
    </citation>
    <scope>NUCLEOTIDE SEQUENCE [LARGE SCALE GENOMIC DNA]</scope>
    <source>
        <strain evidence="6 7">Grell-BS-1999</strain>
    </source>
</reference>
<feature type="region of interest" description="Disordered" evidence="2">
    <location>
        <begin position="71"/>
        <end position="92"/>
    </location>
</feature>
<dbReference type="SUPFAM" id="SSF48350">
    <property type="entry name" value="GTPase activation domain, GAP"/>
    <property type="match status" value="1"/>
</dbReference>
<dbReference type="GO" id="GO:0097060">
    <property type="term" value="C:synaptic membrane"/>
    <property type="evidence" value="ECO:0000318"/>
    <property type="project" value="GO_Central"/>
</dbReference>
<dbReference type="PROSITE" id="PS50106">
    <property type="entry name" value="PDZ"/>
    <property type="match status" value="1"/>
</dbReference>
<dbReference type="Pfam" id="PF00620">
    <property type="entry name" value="RhoGAP"/>
    <property type="match status" value="1"/>
</dbReference>
<dbReference type="GO" id="GO:0005096">
    <property type="term" value="F:GTPase activator activity"/>
    <property type="evidence" value="ECO:0000318"/>
    <property type="project" value="GO_Central"/>
</dbReference>
<evidence type="ECO:0000259" key="4">
    <source>
        <dbReference type="PROSITE" id="PS50106"/>
    </source>
</evidence>
<feature type="region of interest" description="Disordered" evidence="2">
    <location>
        <begin position="354"/>
        <end position="413"/>
    </location>
</feature>
<dbReference type="SUPFAM" id="SSF50156">
    <property type="entry name" value="PDZ domain-like"/>
    <property type="match status" value="1"/>
</dbReference>
<dbReference type="SMART" id="SM00239">
    <property type="entry name" value="C2"/>
    <property type="match status" value="1"/>
</dbReference>
<dbReference type="InterPro" id="IPR001478">
    <property type="entry name" value="PDZ"/>
</dbReference>
<evidence type="ECO:0000259" key="3">
    <source>
        <dbReference type="PROSITE" id="PS50004"/>
    </source>
</evidence>
<dbReference type="PANTHER" id="PTHR46150:SF3">
    <property type="entry name" value="RHO GTPASE-ACTIVATING PROTEIN 100F"/>
    <property type="match status" value="1"/>
</dbReference>
<feature type="compositionally biased region" description="Polar residues" evidence="2">
    <location>
        <begin position="383"/>
        <end position="395"/>
    </location>
</feature>
<dbReference type="InterPro" id="IPR000008">
    <property type="entry name" value="C2_dom"/>
</dbReference>